<dbReference type="EMBL" id="QYCY01000002">
    <property type="protein sequence ID" value="RLV76159.1"/>
    <property type="molecule type" value="Genomic_DNA"/>
</dbReference>
<gene>
    <name evidence="3" type="ORF">D3C57_143075</name>
</gene>
<dbReference type="HOGENOM" id="CLU_012494_6_1_11"/>
<keyword evidence="1" id="KW-0378">Hydrolase</keyword>
<accession>A0A0A0N383</accession>
<dbReference type="STRING" id="1343740.M271_00615"/>
<dbReference type="InterPro" id="IPR050300">
    <property type="entry name" value="GDXG_lipolytic_enzyme"/>
</dbReference>
<dbReference type="InterPro" id="IPR013094">
    <property type="entry name" value="AB_hydrolase_3"/>
</dbReference>
<organism evidence="3 4">
    <name type="scientific">Streptomyces rapamycinicus (strain ATCC 29253 / DSM 41530 / NRRL 5491 / AYB-994)</name>
    <name type="common">Streptomyces hygroscopicus (strain ATCC 29253)</name>
    <dbReference type="NCBI Taxonomy" id="1343740"/>
    <lineage>
        <taxon>Bacteria</taxon>
        <taxon>Bacillati</taxon>
        <taxon>Actinomycetota</taxon>
        <taxon>Actinomycetes</taxon>
        <taxon>Kitasatosporales</taxon>
        <taxon>Streptomycetaceae</taxon>
        <taxon>Streptomyces</taxon>
        <taxon>Streptomyces violaceusniger group</taxon>
    </lineage>
</organism>
<dbReference type="AlphaFoldDB" id="A0A0A0N383"/>
<dbReference type="KEGG" id="src:M271_00615"/>
<dbReference type="GO" id="GO:0016787">
    <property type="term" value="F:hydrolase activity"/>
    <property type="evidence" value="ECO:0007669"/>
    <property type="project" value="UniProtKB-KW"/>
</dbReference>
<name>A0A0A0N383_STRRN</name>
<dbReference type="Gene3D" id="3.40.50.1820">
    <property type="entry name" value="alpha/beta hydrolase"/>
    <property type="match status" value="1"/>
</dbReference>
<dbReference type="Proteomes" id="UP000281594">
    <property type="component" value="Unassembled WGS sequence"/>
</dbReference>
<dbReference type="InterPro" id="IPR029058">
    <property type="entry name" value="AB_hydrolase_fold"/>
</dbReference>
<sequence>MSTTPLAATVGNHFPTMDRELVTALSALPAVDFTDLAGARAVLGAAADTQRAALVELERRWEVAIEEHDSGGEVPFLRFRPKAARGRSPLMLWLHGGGFAVGSAMLEASFCAELAAHTGALVVSPEYRLAPEHPFPAGLEDCYALLHRIWADADAFEVDTSRLGIGGQSAGGGLAVATTMLARDQGEIGVRFLAVESPELDDRLTTASMRAFTATPVWRRSYAELSWRHYLGTASTISPYAAPTRAEDLSGFPPTYLTVAELDPLRDEGLDFAARLLRAGVSVELHAYPGTFHRSSTLLSAAVSRRHRAEFLAAVARGLAQPI</sequence>
<evidence type="ECO:0000313" key="3">
    <source>
        <dbReference type="EMBL" id="RLV76159.1"/>
    </source>
</evidence>
<evidence type="ECO:0000256" key="1">
    <source>
        <dbReference type="ARBA" id="ARBA00022801"/>
    </source>
</evidence>
<comment type="caution">
    <text evidence="3">The sequence shown here is derived from an EMBL/GenBank/DDBJ whole genome shotgun (WGS) entry which is preliminary data.</text>
</comment>
<feature type="domain" description="Alpha/beta hydrolase fold-3" evidence="2">
    <location>
        <begin position="91"/>
        <end position="294"/>
    </location>
</feature>
<dbReference type="eggNOG" id="COG0657">
    <property type="taxonomic scope" value="Bacteria"/>
</dbReference>
<dbReference type="PANTHER" id="PTHR48081:SF8">
    <property type="entry name" value="ALPHA_BETA HYDROLASE FOLD-3 DOMAIN-CONTAINING PROTEIN-RELATED"/>
    <property type="match status" value="1"/>
</dbReference>
<dbReference type="RefSeq" id="WP_020865158.1">
    <property type="nucleotide sequence ID" value="NC_022785.1"/>
</dbReference>
<evidence type="ECO:0000313" key="4">
    <source>
        <dbReference type="Proteomes" id="UP000281594"/>
    </source>
</evidence>
<reference evidence="3 4" key="1">
    <citation type="journal article" date="2018" name="J. Biol. Chem.">
        <title>Discovery of the actinoplanic acid pathway in Streptomyces rapamycinicus reveals a genetically conserved synergism with rapamycin.</title>
        <authorList>
            <person name="Mrak P."/>
            <person name="Krastel P."/>
            <person name="Pivk Lukancic P."/>
            <person name="Tao J."/>
            <person name="Pistorius D."/>
            <person name="Moore C.M."/>
        </authorList>
    </citation>
    <scope>NUCLEOTIDE SEQUENCE [LARGE SCALE GENOMIC DNA]</scope>
    <source>
        <strain evidence="3 4">NRRL 5491</strain>
    </source>
</reference>
<protein>
    <recommendedName>
        <fullName evidence="2">Alpha/beta hydrolase fold-3 domain-containing protein</fullName>
    </recommendedName>
</protein>
<dbReference type="Pfam" id="PF07859">
    <property type="entry name" value="Abhydrolase_3"/>
    <property type="match status" value="1"/>
</dbReference>
<proteinExistence type="predicted"/>
<dbReference type="SUPFAM" id="SSF53474">
    <property type="entry name" value="alpha/beta-Hydrolases"/>
    <property type="match status" value="1"/>
</dbReference>
<dbReference type="PANTHER" id="PTHR48081">
    <property type="entry name" value="AB HYDROLASE SUPERFAMILY PROTEIN C4A8.06C"/>
    <property type="match status" value="1"/>
</dbReference>
<evidence type="ECO:0000259" key="2">
    <source>
        <dbReference type="Pfam" id="PF07859"/>
    </source>
</evidence>